<dbReference type="AlphaFoldDB" id="A0A917LE49"/>
<protein>
    <submittedName>
        <fullName evidence="1">Uncharacterized protein</fullName>
    </submittedName>
</protein>
<reference evidence="1" key="2">
    <citation type="submission" date="2020-09" db="EMBL/GenBank/DDBJ databases">
        <authorList>
            <person name="Sun Q."/>
            <person name="Zhou Y."/>
        </authorList>
    </citation>
    <scope>NUCLEOTIDE SEQUENCE</scope>
    <source>
        <strain evidence="1">CGMCC 1.12987</strain>
    </source>
</reference>
<sequence>MWILVVSYLLIRMRFENMHFITGQYDRLEKLHHVERDVFVSLGYGQFQSDNIKSLGIEAYFDTIVISEREGLIVKWLQH</sequence>
<organism evidence="1 2">
    <name type="scientific">Paenibacillus abyssi</name>
    <dbReference type="NCBI Taxonomy" id="1340531"/>
    <lineage>
        <taxon>Bacteria</taxon>
        <taxon>Bacillati</taxon>
        <taxon>Bacillota</taxon>
        <taxon>Bacilli</taxon>
        <taxon>Bacillales</taxon>
        <taxon>Paenibacillaceae</taxon>
        <taxon>Paenibacillus</taxon>
    </lineage>
</organism>
<proteinExistence type="predicted"/>
<comment type="caution">
    <text evidence="1">The sequence shown here is derived from an EMBL/GenBank/DDBJ whole genome shotgun (WGS) entry which is preliminary data.</text>
</comment>
<name>A0A917LE49_9BACL</name>
<gene>
    <name evidence="1" type="ORF">GCM10010916_34860</name>
</gene>
<accession>A0A917LE49</accession>
<dbReference type="RefSeq" id="WP_188532359.1">
    <property type="nucleotide sequence ID" value="NZ_BMGR01000012.1"/>
</dbReference>
<dbReference type="EMBL" id="BMGR01000012">
    <property type="protein sequence ID" value="GGG14963.1"/>
    <property type="molecule type" value="Genomic_DNA"/>
</dbReference>
<evidence type="ECO:0000313" key="2">
    <source>
        <dbReference type="Proteomes" id="UP000644756"/>
    </source>
</evidence>
<keyword evidence="2" id="KW-1185">Reference proteome</keyword>
<evidence type="ECO:0000313" key="1">
    <source>
        <dbReference type="EMBL" id="GGG14963.1"/>
    </source>
</evidence>
<reference evidence="1" key="1">
    <citation type="journal article" date="2014" name="Int. J. Syst. Evol. Microbiol.">
        <title>Complete genome sequence of Corynebacterium casei LMG S-19264T (=DSM 44701T), isolated from a smear-ripened cheese.</title>
        <authorList>
            <consortium name="US DOE Joint Genome Institute (JGI-PGF)"/>
            <person name="Walter F."/>
            <person name="Albersmeier A."/>
            <person name="Kalinowski J."/>
            <person name="Ruckert C."/>
        </authorList>
    </citation>
    <scope>NUCLEOTIDE SEQUENCE</scope>
    <source>
        <strain evidence="1">CGMCC 1.12987</strain>
    </source>
</reference>
<dbReference type="Proteomes" id="UP000644756">
    <property type="component" value="Unassembled WGS sequence"/>
</dbReference>